<dbReference type="GO" id="GO:0003677">
    <property type="term" value="F:DNA binding"/>
    <property type="evidence" value="ECO:0007669"/>
    <property type="project" value="UniProtKB-KW"/>
</dbReference>
<dbReference type="GO" id="GO:0008270">
    <property type="term" value="F:zinc ion binding"/>
    <property type="evidence" value="ECO:0007669"/>
    <property type="project" value="InterPro"/>
</dbReference>
<gene>
    <name evidence="8" type="ORF">BU26DRAFT_610279</name>
</gene>
<dbReference type="SUPFAM" id="SSF57701">
    <property type="entry name" value="Zn2/Cys6 DNA-binding domain"/>
    <property type="match status" value="1"/>
</dbReference>
<evidence type="ECO:0000256" key="6">
    <source>
        <dbReference type="ARBA" id="ARBA00023242"/>
    </source>
</evidence>
<dbReference type="PANTHER" id="PTHR36206:SF12">
    <property type="entry name" value="ASPERCRYPTIN BIOSYNTHESIS CLUSTER-SPECIFIC TRANSCRIPTION REGULATOR ATNN-RELATED"/>
    <property type="match status" value="1"/>
</dbReference>
<dbReference type="GO" id="GO:0000981">
    <property type="term" value="F:DNA-binding transcription factor activity, RNA polymerase II-specific"/>
    <property type="evidence" value="ECO:0007669"/>
    <property type="project" value="InterPro"/>
</dbReference>
<dbReference type="Gene3D" id="4.10.240.10">
    <property type="entry name" value="Zn(2)-C6 fungal-type DNA-binding domain"/>
    <property type="match status" value="1"/>
</dbReference>
<evidence type="ECO:0000256" key="5">
    <source>
        <dbReference type="ARBA" id="ARBA00023163"/>
    </source>
</evidence>
<accession>A0A6A6HW55</accession>
<dbReference type="PANTHER" id="PTHR36206">
    <property type="entry name" value="ASPERCRYPTIN BIOSYNTHESIS CLUSTER-SPECIFIC TRANSCRIPTION REGULATOR ATNN-RELATED"/>
    <property type="match status" value="1"/>
</dbReference>
<evidence type="ECO:0000256" key="2">
    <source>
        <dbReference type="ARBA" id="ARBA00022833"/>
    </source>
</evidence>
<dbReference type="Pfam" id="PF11951">
    <property type="entry name" value="Fungal_trans_2"/>
    <property type="match status" value="1"/>
</dbReference>
<dbReference type="InterPro" id="IPR001138">
    <property type="entry name" value="Zn2Cys6_DnaBD"/>
</dbReference>
<dbReference type="CDD" id="cd00067">
    <property type="entry name" value="GAL4"/>
    <property type="match status" value="1"/>
</dbReference>
<name>A0A6A6HW55_9PLEO</name>
<organism evidence="8 9">
    <name type="scientific">Trematosphaeria pertusa</name>
    <dbReference type="NCBI Taxonomy" id="390896"/>
    <lineage>
        <taxon>Eukaryota</taxon>
        <taxon>Fungi</taxon>
        <taxon>Dikarya</taxon>
        <taxon>Ascomycota</taxon>
        <taxon>Pezizomycotina</taxon>
        <taxon>Dothideomycetes</taxon>
        <taxon>Pleosporomycetidae</taxon>
        <taxon>Pleosporales</taxon>
        <taxon>Massarineae</taxon>
        <taxon>Trematosphaeriaceae</taxon>
        <taxon>Trematosphaeria</taxon>
    </lineage>
</organism>
<feature type="domain" description="Zn(2)-C6 fungal-type" evidence="7">
    <location>
        <begin position="20"/>
        <end position="49"/>
    </location>
</feature>
<evidence type="ECO:0000313" key="9">
    <source>
        <dbReference type="Proteomes" id="UP000800094"/>
    </source>
</evidence>
<keyword evidence="4" id="KW-0238">DNA-binding</keyword>
<evidence type="ECO:0000256" key="3">
    <source>
        <dbReference type="ARBA" id="ARBA00023015"/>
    </source>
</evidence>
<evidence type="ECO:0000313" key="8">
    <source>
        <dbReference type="EMBL" id="KAF2242434.1"/>
    </source>
</evidence>
<reference evidence="8" key="1">
    <citation type="journal article" date="2020" name="Stud. Mycol.">
        <title>101 Dothideomycetes genomes: a test case for predicting lifestyles and emergence of pathogens.</title>
        <authorList>
            <person name="Haridas S."/>
            <person name="Albert R."/>
            <person name="Binder M."/>
            <person name="Bloem J."/>
            <person name="Labutti K."/>
            <person name="Salamov A."/>
            <person name="Andreopoulos B."/>
            <person name="Baker S."/>
            <person name="Barry K."/>
            <person name="Bills G."/>
            <person name="Bluhm B."/>
            <person name="Cannon C."/>
            <person name="Castanera R."/>
            <person name="Culley D."/>
            <person name="Daum C."/>
            <person name="Ezra D."/>
            <person name="Gonzalez J."/>
            <person name="Henrissat B."/>
            <person name="Kuo A."/>
            <person name="Liang C."/>
            <person name="Lipzen A."/>
            <person name="Lutzoni F."/>
            <person name="Magnuson J."/>
            <person name="Mondo S."/>
            <person name="Nolan M."/>
            <person name="Ohm R."/>
            <person name="Pangilinan J."/>
            <person name="Park H.-J."/>
            <person name="Ramirez L."/>
            <person name="Alfaro M."/>
            <person name="Sun H."/>
            <person name="Tritt A."/>
            <person name="Yoshinaga Y."/>
            <person name="Zwiers L.-H."/>
            <person name="Turgeon B."/>
            <person name="Goodwin S."/>
            <person name="Spatafora J."/>
            <person name="Crous P."/>
            <person name="Grigoriev I."/>
        </authorList>
    </citation>
    <scope>NUCLEOTIDE SEQUENCE</scope>
    <source>
        <strain evidence="8">CBS 122368</strain>
    </source>
</reference>
<keyword evidence="5" id="KW-0804">Transcription</keyword>
<dbReference type="RefSeq" id="XP_033677438.1">
    <property type="nucleotide sequence ID" value="XM_033835985.1"/>
</dbReference>
<evidence type="ECO:0000256" key="4">
    <source>
        <dbReference type="ARBA" id="ARBA00023125"/>
    </source>
</evidence>
<sequence>MTPPRSKDRKRAQHTRSKLGCRVCRIRRVKCDKTRPACLKCTSTGRTCSGYPLARDTAATQLILPRREFATFPLDDPLEERSLHFFQSRTAPQFAGHFEKEFWCRLVLQVGTREGCVRQAILALGELHVAFQEEHQGAVVGEGTWSGRGRAREKAAEYYAKAIRLLNAQIRERSWRGLDVSLLCCILCVAFEWLRGCYKAASTHLQSGLLILSQWSASRGLGAACGGGIAFSSPTGHLIRAQMAPVFTRLTLQARTFSTPWLGVGSLGGMESLVPPQRLQGEEYDLKAARDELDMLLSDVYLHPENFAPSYPQPVLSGAARAAFWNRLSQWHREYKHHLFHHPSFPTSEAPGRGGGPPPTPDKISLTMWYTTLTIMLATSHSADQMLYDAFLPQFSRMVAFADFLLSCSSFPVSPSPIPSSSAPTATALAATPSTRFALDMETVPMLYYVASKCRHPATRRKAITLLETAAPREGCWDGAASARLAKEIVGVEEEGLGLEQGADGTTLEEGMDERMVKAKMRVWKVSEETDLQGRRMRVRFLRQGQAEVGSLTVLTW</sequence>
<dbReference type="Pfam" id="PF00172">
    <property type="entry name" value="Zn_clus"/>
    <property type="match status" value="1"/>
</dbReference>
<proteinExistence type="predicted"/>
<dbReference type="PROSITE" id="PS50048">
    <property type="entry name" value="ZN2_CY6_FUNGAL_2"/>
    <property type="match status" value="1"/>
</dbReference>
<keyword evidence="3" id="KW-0805">Transcription regulation</keyword>
<dbReference type="OrthoDB" id="2593732at2759"/>
<keyword evidence="9" id="KW-1185">Reference proteome</keyword>
<dbReference type="InterPro" id="IPR052360">
    <property type="entry name" value="Transcr_Regulatory_Proteins"/>
</dbReference>
<dbReference type="InterPro" id="IPR036864">
    <property type="entry name" value="Zn2-C6_fun-type_DNA-bd_sf"/>
</dbReference>
<dbReference type="PROSITE" id="PS00463">
    <property type="entry name" value="ZN2_CY6_FUNGAL_1"/>
    <property type="match status" value="1"/>
</dbReference>
<dbReference type="AlphaFoldDB" id="A0A6A6HW55"/>
<keyword evidence="1" id="KW-0479">Metal-binding</keyword>
<dbReference type="EMBL" id="ML987208">
    <property type="protein sequence ID" value="KAF2242434.1"/>
    <property type="molecule type" value="Genomic_DNA"/>
</dbReference>
<protein>
    <recommendedName>
        <fullName evidence="7">Zn(2)-C6 fungal-type domain-containing protein</fullName>
    </recommendedName>
</protein>
<evidence type="ECO:0000259" key="7">
    <source>
        <dbReference type="PROSITE" id="PS50048"/>
    </source>
</evidence>
<dbReference type="GeneID" id="54589315"/>
<dbReference type="Proteomes" id="UP000800094">
    <property type="component" value="Unassembled WGS sequence"/>
</dbReference>
<dbReference type="SMART" id="SM00066">
    <property type="entry name" value="GAL4"/>
    <property type="match status" value="1"/>
</dbReference>
<keyword evidence="6" id="KW-0539">Nucleus</keyword>
<dbReference type="InterPro" id="IPR021858">
    <property type="entry name" value="Fun_TF"/>
</dbReference>
<evidence type="ECO:0000256" key="1">
    <source>
        <dbReference type="ARBA" id="ARBA00022723"/>
    </source>
</evidence>
<keyword evidence="2" id="KW-0862">Zinc</keyword>